<dbReference type="Proteomes" id="UP000254649">
    <property type="component" value="Unassembled WGS sequence"/>
</dbReference>
<sequence length="156" mass="17757">MQYKAIFSDMDGTLLNSQHQISLRTEQAIKSILRKGIPFIPVSARPPYAITPYTDQLQTNLPIICYSGALILDQDLNELYSVTIEQTDLDKLTELLKPYEHLSISYYSGVDWFINDKNCYWAAQEAEISGLTAKDMPVNVKNVHKVLIMAEPVYIQ</sequence>
<dbReference type="PROSITE" id="PS01228">
    <property type="entry name" value="COF_1"/>
    <property type="match status" value="1"/>
</dbReference>
<dbReference type="SUPFAM" id="SSF56784">
    <property type="entry name" value="HAD-like"/>
    <property type="match status" value="1"/>
</dbReference>
<keyword evidence="1" id="KW-0378">Hydrolase</keyword>
<dbReference type="AlphaFoldDB" id="A0A380TNS5"/>
<protein>
    <submittedName>
        <fullName evidence="1">Cof family hydrolase</fullName>
    </submittedName>
</protein>
<evidence type="ECO:0000313" key="2">
    <source>
        <dbReference type="Proteomes" id="UP000254649"/>
    </source>
</evidence>
<reference evidence="1 2" key="1">
    <citation type="submission" date="2018-06" db="EMBL/GenBank/DDBJ databases">
        <authorList>
            <consortium name="Pathogen Informatics"/>
            <person name="Doyle S."/>
        </authorList>
    </citation>
    <scope>NUCLEOTIDE SEQUENCE [LARGE SCALE GENOMIC DNA]</scope>
    <source>
        <strain evidence="1 2">NCTC10801</strain>
    </source>
</reference>
<dbReference type="Gene3D" id="3.40.50.1000">
    <property type="entry name" value="HAD superfamily/HAD-like"/>
    <property type="match status" value="1"/>
</dbReference>
<dbReference type="GO" id="GO:0000287">
    <property type="term" value="F:magnesium ion binding"/>
    <property type="evidence" value="ECO:0007669"/>
    <property type="project" value="TreeGrafter"/>
</dbReference>
<dbReference type="GO" id="GO:0016791">
    <property type="term" value="F:phosphatase activity"/>
    <property type="evidence" value="ECO:0007669"/>
    <property type="project" value="TreeGrafter"/>
</dbReference>
<dbReference type="InterPro" id="IPR036412">
    <property type="entry name" value="HAD-like_sf"/>
</dbReference>
<dbReference type="GO" id="GO:0005829">
    <property type="term" value="C:cytosol"/>
    <property type="evidence" value="ECO:0007669"/>
    <property type="project" value="TreeGrafter"/>
</dbReference>
<organism evidence="1 2">
    <name type="scientific">[Actinobacillus] rossii</name>
    <dbReference type="NCBI Taxonomy" id="123820"/>
    <lineage>
        <taxon>Bacteria</taxon>
        <taxon>Pseudomonadati</taxon>
        <taxon>Pseudomonadota</taxon>
        <taxon>Gammaproteobacteria</taxon>
        <taxon>Pasteurellales</taxon>
        <taxon>Pasteurellaceae</taxon>
    </lineage>
</organism>
<dbReference type="InterPro" id="IPR023214">
    <property type="entry name" value="HAD_sf"/>
</dbReference>
<dbReference type="Gene3D" id="3.30.1240.10">
    <property type="match status" value="1"/>
</dbReference>
<dbReference type="Pfam" id="PF08282">
    <property type="entry name" value="Hydrolase_3"/>
    <property type="match status" value="1"/>
</dbReference>
<dbReference type="NCBIfam" id="TIGR01484">
    <property type="entry name" value="HAD-SF-IIB"/>
    <property type="match status" value="1"/>
</dbReference>
<accession>A0A380TNS5</accession>
<gene>
    <name evidence="1" type="ORF">NCTC10801_00555</name>
</gene>
<dbReference type="PANTHER" id="PTHR10000">
    <property type="entry name" value="PHOSPHOSERINE PHOSPHATASE"/>
    <property type="match status" value="1"/>
</dbReference>
<dbReference type="PANTHER" id="PTHR10000:SF8">
    <property type="entry name" value="HAD SUPERFAMILY HYDROLASE-LIKE, TYPE 3"/>
    <property type="match status" value="1"/>
</dbReference>
<evidence type="ECO:0000313" key="1">
    <source>
        <dbReference type="EMBL" id="SUT88635.1"/>
    </source>
</evidence>
<dbReference type="InterPro" id="IPR006379">
    <property type="entry name" value="HAD-SF_hydro_IIB"/>
</dbReference>
<keyword evidence="2" id="KW-1185">Reference proteome</keyword>
<name>A0A380TNS5_9PAST</name>
<proteinExistence type="predicted"/>
<dbReference type="EMBL" id="UFRQ01000003">
    <property type="protein sequence ID" value="SUT88635.1"/>
    <property type="molecule type" value="Genomic_DNA"/>
</dbReference>